<evidence type="ECO:0000259" key="4">
    <source>
        <dbReference type="PROSITE" id="PS50893"/>
    </source>
</evidence>
<gene>
    <name evidence="5" type="ORF">A4D02_14275</name>
</gene>
<dbReference type="PROSITE" id="PS50893">
    <property type="entry name" value="ABC_TRANSPORTER_2"/>
    <property type="match status" value="1"/>
</dbReference>
<dbReference type="InterPro" id="IPR003593">
    <property type="entry name" value="AAA+_ATPase"/>
</dbReference>
<evidence type="ECO:0000256" key="3">
    <source>
        <dbReference type="ARBA" id="ARBA00022840"/>
    </source>
</evidence>
<dbReference type="InterPro" id="IPR027417">
    <property type="entry name" value="P-loop_NTPase"/>
</dbReference>
<sequence>MIRFDKFCFGYKANKLLYRDLQLTLQTGKIYGLLGKNGAGKSTLLKSLIGLLYPSSGTISINGFNPFHRKPSFLKTIYFIPEEVYVPALTIDSYVVLFAPFYPLFDRAKLNGYLDKLDVHTNEKLNKLSFGQQKKFIIAFALACNTSVLIMDEPTNGLDIPSKKRFRKLISSAMHEDRIIFISTHQTRDLENLIDQVIIIDNGELLLNAPVEVIGHKLSFKIVSEDYKDQPVLYEEEVLQGRAVITKNMDGVEAKINFEQLFNAATESPAIVKTIFNN</sequence>
<reference evidence="5 6" key="1">
    <citation type="submission" date="2016-04" db="EMBL/GenBank/DDBJ databases">
        <authorList>
            <person name="Chen L."/>
            <person name="Zhuang W."/>
            <person name="Wang G."/>
        </authorList>
    </citation>
    <scope>NUCLEOTIDE SEQUENCE [LARGE SCALE GENOMIC DNA]</scope>
    <source>
        <strain evidence="6">GR20</strain>
    </source>
</reference>
<evidence type="ECO:0000313" key="5">
    <source>
        <dbReference type="EMBL" id="OQP41841.1"/>
    </source>
</evidence>
<comment type="caution">
    <text evidence="5">The sequence shown here is derived from an EMBL/GenBank/DDBJ whole genome shotgun (WGS) entry which is preliminary data.</text>
</comment>
<dbReference type="PANTHER" id="PTHR42939">
    <property type="entry name" value="ABC TRANSPORTER ATP-BINDING PROTEIN ALBC-RELATED"/>
    <property type="match status" value="1"/>
</dbReference>
<dbReference type="EMBL" id="LWBO01000055">
    <property type="protein sequence ID" value="OQP41841.1"/>
    <property type="molecule type" value="Genomic_DNA"/>
</dbReference>
<keyword evidence="3 5" id="KW-0067">ATP-binding</keyword>
<dbReference type="CDD" id="cd03230">
    <property type="entry name" value="ABC_DR_subfamily_A"/>
    <property type="match status" value="1"/>
</dbReference>
<keyword evidence="6" id="KW-1185">Reference proteome</keyword>
<dbReference type="Gene3D" id="3.40.50.300">
    <property type="entry name" value="P-loop containing nucleotide triphosphate hydrolases"/>
    <property type="match status" value="1"/>
</dbReference>
<accession>A0ABX3NPI0</accession>
<dbReference type="RefSeq" id="WP_014221036.1">
    <property type="nucleotide sequence ID" value="NZ_LWBO01000055.1"/>
</dbReference>
<dbReference type="SUPFAM" id="SSF52540">
    <property type="entry name" value="P-loop containing nucleoside triphosphate hydrolases"/>
    <property type="match status" value="1"/>
</dbReference>
<feature type="domain" description="ABC transporter" evidence="4">
    <location>
        <begin position="2"/>
        <end position="227"/>
    </location>
</feature>
<dbReference type="Pfam" id="PF00005">
    <property type="entry name" value="ABC_tran"/>
    <property type="match status" value="1"/>
</dbReference>
<dbReference type="InterPro" id="IPR003439">
    <property type="entry name" value="ABC_transporter-like_ATP-bd"/>
</dbReference>
<name>A0ABX3NPI0_9BACT</name>
<keyword evidence="1" id="KW-0813">Transport</keyword>
<evidence type="ECO:0000313" key="6">
    <source>
        <dbReference type="Proteomes" id="UP000192277"/>
    </source>
</evidence>
<dbReference type="GO" id="GO:0005524">
    <property type="term" value="F:ATP binding"/>
    <property type="evidence" value="ECO:0007669"/>
    <property type="project" value="UniProtKB-KW"/>
</dbReference>
<dbReference type="InterPro" id="IPR051782">
    <property type="entry name" value="ABC_Transporter_VariousFunc"/>
</dbReference>
<organism evidence="5 6">
    <name type="scientific">Niastella koreensis</name>
    <dbReference type="NCBI Taxonomy" id="354356"/>
    <lineage>
        <taxon>Bacteria</taxon>
        <taxon>Pseudomonadati</taxon>
        <taxon>Bacteroidota</taxon>
        <taxon>Chitinophagia</taxon>
        <taxon>Chitinophagales</taxon>
        <taxon>Chitinophagaceae</taxon>
        <taxon>Niastella</taxon>
    </lineage>
</organism>
<dbReference type="PANTHER" id="PTHR42939:SF1">
    <property type="entry name" value="ABC TRANSPORTER ATP-BINDING PROTEIN ALBC-RELATED"/>
    <property type="match status" value="1"/>
</dbReference>
<proteinExistence type="predicted"/>
<dbReference type="SMART" id="SM00382">
    <property type="entry name" value="AAA"/>
    <property type="match status" value="1"/>
</dbReference>
<keyword evidence="2" id="KW-0547">Nucleotide-binding</keyword>
<evidence type="ECO:0000256" key="2">
    <source>
        <dbReference type="ARBA" id="ARBA00022741"/>
    </source>
</evidence>
<protein>
    <submittedName>
        <fullName evidence="5">ABC transporter ATP-binding protein</fullName>
    </submittedName>
</protein>
<dbReference type="Proteomes" id="UP000192277">
    <property type="component" value="Unassembled WGS sequence"/>
</dbReference>
<evidence type="ECO:0000256" key="1">
    <source>
        <dbReference type="ARBA" id="ARBA00022448"/>
    </source>
</evidence>